<organism evidence="8 9">
    <name type="scientific">Parasphingorhabdus litoris</name>
    <dbReference type="NCBI Taxonomy" id="394733"/>
    <lineage>
        <taxon>Bacteria</taxon>
        <taxon>Pseudomonadati</taxon>
        <taxon>Pseudomonadota</taxon>
        <taxon>Alphaproteobacteria</taxon>
        <taxon>Sphingomonadales</taxon>
        <taxon>Sphingomonadaceae</taxon>
        <taxon>Parasphingorhabdus</taxon>
    </lineage>
</organism>
<comment type="pathway">
    <text evidence="1">Cofactor biosynthesis; ubiquinone biosynthesis.</text>
</comment>
<reference evidence="9" key="1">
    <citation type="journal article" date="2019" name="Int. J. Syst. Evol. Microbiol.">
        <title>The Global Catalogue of Microorganisms (GCM) 10K type strain sequencing project: providing services to taxonomists for standard genome sequencing and annotation.</title>
        <authorList>
            <consortium name="The Broad Institute Genomics Platform"/>
            <consortium name="The Broad Institute Genome Sequencing Center for Infectious Disease"/>
            <person name="Wu L."/>
            <person name="Ma J."/>
        </authorList>
    </citation>
    <scope>NUCLEOTIDE SEQUENCE [LARGE SCALE GENOMIC DNA]</scope>
    <source>
        <strain evidence="9">JCM 14162</strain>
    </source>
</reference>
<evidence type="ECO:0000256" key="3">
    <source>
        <dbReference type="ARBA" id="ARBA00022688"/>
    </source>
</evidence>
<comment type="caution">
    <text evidence="8">The sequence shown here is derived from an EMBL/GenBank/DDBJ whole genome shotgun (WGS) entry which is preliminary data.</text>
</comment>
<dbReference type="PANTHER" id="PTHR21427:SF19">
    <property type="entry name" value="UBIQUINONE BIOSYNTHESIS PROTEIN COQ9, MITOCHONDRIAL"/>
    <property type="match status" value="1"/>
</dbReference>
<keyword evidence="9" id="KW-1185">Reference proteome</keyword>
<name>A0ABP3KX99_9SPHN</name>
<dbReference type="NCBIfam" id="TIGR02396">
    <property type="entry name" value="diverge_rpsU"/>
    <property type="match status" value="1"/>
</dbReference>
<dbReference type="InterPro" id="IPR013718">
    <property type="entry name" value="COQ9_C"/>
</dbReference>
<gene>
    <name evidence="8" type="ORF">GCM10009096_33030</name>
</gene>
<dbReference type="Proteomes" id="UP001500713">
    <property type="component" value="Unassembled WGS sequence"/>
</dbReference>
<evidence type="ECO:0000256" key="4">
    <source>
        <dbReference type="ARBA" id="ARBA00022946"/>
    </source>
</evidence>
<dbReference type="EMBL" id="BAAAEM010000003">
    <property type="protein sequence ID" value="GAA0487532.1"/>
    <property type="molecule type" value="Genomic_DNA"/>
</dbReference>
<dbReference type="Gene3D" id="1.10.357.10">
    <property type="entry name" value="Tetracycline Repressor, domain 2"/>
    <property type="match status" value="1"/>
</dbReference>
<evidence type="ECO:0000313" key="9">
    <source>
        <dbReference type="Proteomes" id="UP001500713"/>
    </source>
</evidence>
<dbReference type="Pfam" id="PF08511">
    <property type="entry name" value="COQ9"/>
    <property type="match status" value="1"/>
</dbReference>
<evidence type="ECO:0000256" key="2">
    <source>
        <dbReference type="ARBA" id="ARBA00010766"/>
    </source>
</evidence>
<evidence type="ECO:0000256" key="5">
    <source>
        <dbReference type="ARBA" id="ARBA00023121"/>
    </source>
</evidence>
<keyword evidence="3" id="KW-0831">Ubiquinone biosynthesis</keyword>
<evidence type="ECO:0000256" key="1">
    <source>
        <dbReference type="ARBA" id="ARBA00004749"/>
    </source>
</evidence>
<sequence>MYAKTLDPLRDDPTLDEVRCYLAPLLASQAAFDGWNETAVAAAAQQTGVDTEMARLAFNNGPVDMIDAWFQSVDEAMAAKFSEEELNAMKIRERITALVVARLELLETDREGLRRALAILAAPPNLRTAAKLGWRAADKMWKLAGDTATDYNHYTKRTLLSAVYGSTISVFLDDESEEFADTRAFLGRRIENVMQFEKVKAKITRPSGDRFSMARFIGRLRYRGA</sequence>
<dbReference type="InterPro" id="IPR012762">
    <property type="entry name" value="Ubiq_biosynth_COQ9"/>
</dbReference>
<keyword evidence="5" id="KW-0446">Lipid-binding</keyword>
<accession>A0ABP3KX99</accession>
<comment type="similarity">
    <text evidence="2">Belongs to the COQ9 family.</text>
</comment>
<comment type="function">
    <text evidence="6">Membrane-associated protein that warps the membrane surface to access and bind aromatic isoprenes with high specificity, including ubiquinone (CoQ) isoprene intermediates and presents them directly to COQ7, therefore facilitating the COQ7-mediated hydroxylase step. Participates in the biosynthesis of coenzyme Q, also named ubiquinone, an essential lipid-soluble electron transporter for aerobic cellular respiration.</text>
</comment>
<protein>
    <submittedName>
        <fullName evidence="8">COQ9 family protein</fullName>
    </submittedName>
</protein>
<dbReference type="RefSeq" id="WP_229955811.1">
    <property type="nucleotide sequence ID" value="NZ_BAAAEM010000003.1"/>
</dbReference>
<feature type="domain" description="COQ9 C-terminal" evidence="7">
    <location>
        <begin position="127"/>
        <end position="197"/>
    </location>
</feature>
<keyword evidence="4" id="KW-0809">Transit peptide</keyword>
<dbReference type="PANTHER" id="PTHR21427">
    <property type="entry name" value="UBIQUINONE BIOSYNTHESIS PROTEIN COQ9, MITOCHONDRIAL"/>
    <property type="match status" value="1"/>
</dbReference>
<proteinExistence type="inferred from homology"/>
<evidence type="ECO:0000313" key="8">
    <source>
        <dbReference type="EMBL" id="GAA0487532.1"/>
    </source>
</evidence>
<evidence type="ECO:0000256" key="6">
    <source>
        <dbReference type="ARBA" id="ARBA00058104"/>
    </source>
</evidence>
<evidence type="ECO:0000259" key="7">
    <source>
        <dbReference type="Pfam" id="PF08511"/>
    </source>
</evidence>